<dbReference type="GO" id="GO:0003677">
    <property type="term" value="F:DNA binding"/>
    <property type="evidence" value="ECO:0007669"/>
    <property type="project" value="UniProtKB-KW"/>
</dbReference>
<dbReference type="CDD" id="cd00090">
    <property type="entry name" value="HTH_ARSR"/>
    <property type="match status" value="1"/>
</dbReference>
<reference evidence="5 6" key="1">
    <citation type="submission" date="2016-02" db="EMBL/GenBank/DDBJ databases">
        <authorList>
            <person name="Wen L."/>
            <person name="He K."/>
            <person name="Yang H."/>
        </authorList>
    </citation>
    <scope>NUCLEOTIDE SEQUENCE [LARGE SCALE GENOMIC DNA]</scope>
    <source>
        <strain evidence="5 6">CD09_2</strain>
    </source>
</reference>
<dbReference type="GO" id="GO:0006355">
    <property type="term" value="P:regulation of DNA-templated transcription"/>
    <property type="evidence" value="ECO:0007669"/>
    <property type="project" value="UniProtKB-ARBA"/>
</dbReference>
<evidence type="ECO:0000313" key="6">
    <source>
        <dbReference type="Proteomes" id="UP000077262"/>
    </source>
</evidence>
<evidence type="ECO:0000313" key="5">
    <source>
        <dbReference type="EMBL" id="OAH44688.1"/>
    </source>
</evidence>
<dbReference type="InterPro" id="IPR011991">
    <property type="entry name" value="ArsR-like_HTH"/>
</dbReference>
<dbReference type="PANTHER" id="PTHR33204">
    <property type="entry name" value="TRANSCRIPTIONAL REGULATOR, MARR FAMILY"/>
    <property type="match status" value="1"/>
</dbReference>
<keyword evidence="3" id="KW-0804">Transcription</keyword>
<keyword evidence="1" id="KW-0805">Transcription regulation</keyword>
<dbReference type="OrthoDB" id="9800350at2"/>
<keyword evidence="2" id="KW-0238">DNA-binding</keyword>
<dbReference type="AlphaFoldDB" id="A0A177JUI6"/>
<name>A0A177JUI6_SPHYA</name>
<evidence type="ECO:0000256" key="1">
    <source>
        <dbReference type="ARBA" id="ARBA00023015"/>
    </source>
</evidence>
<dbReference type="EMBL" id="LSTR01000028">
    <property type="protein sequence ID" value="OAH44688.1"/>
    <property type="molecule type" value="Genomic_DNA"/>
</dbReference>
<dbReference type="InterPro" id="IPR002577">
    <property type="entry name" value="HTH_HxlR"/>
</dbReference>
<evidence type="ECO:0000256" key="3">
    <source>
        <dbReference type="ARBA" id="ARBA00023163"/>
    </source>
</evidence>
<dbReference type="Pfam" id="PF01638">
    <property type="entry name" value="HxlR"/>
    <property type="match status" value="1"/>
</dbReference>
<feature type="domain" description="HTH hxlR-type" evidence="4">
    <location>
        <begin position="13"/>
        <end position="112"/>
    </location>
</feature>
<sequence length="123" mass="13875">MEVSSPLTAHADCFDISEILSRIGDKWTVLVVLSLRDGPRRFNDIKRHVGGISQQMLTRTLKILERDGMVQRTVHATKPPQVDYRLTELGRSLGEPVALLGHWARAHLGVIHDNRRRYDAGLA</sequence>
<accession>A0A177JUI6</accession>
<dbReference type="SUPFAM" id="SSF46785">
    <property type="entry name" value="Winged helix' DNA-binding domain"/>
    <property type="match status" value="1"/>
</dbReference>
<dbReference type="Proteomes" id="UP000077262">
    <property type="component" value="Unassembled WGS sequence"/>
</dbReference>
<protein>
    <submittedName>
        <fullName evidence="5">HxlR family transcriptional regulator</fullName>
    </submittedName>
</protein>
<gene>
    <name evidence="5" type="ORF">AX777_20685</name>
</gene>
<dbReference type="InterPro" id="IPR036390">
    <property type="entry name" value="WH_DNA-bd_sf"/>
</dbReference>
<evidence type="ECO:0000259" key="4">
    <source>
        <dbReference type="PROSITE" id="PS51118"/>
    </source>
</evidence>
<evidence type="ECO:0000256" key="2">
    <source>
        <dbReference type="ARBA" id="ARBA00023125"/>
    </source>
</evidence>
<dbReference type="PROSITE" id="PS51118">
    <property type="entry name" value="HTH_HXLR"/>
    <property type="match status" value="1"/>
</dbReference>
<organism evidence="5 6">
    <name type="scientific">Sphingobium yanoikuyae</name>
    <name type="common">Sphingomonas yanoikuyae</name>
    <dbReference type="NCBI Taxonomy" id="13690"/>
    <lineage>
        <taxon>Bacteria</taxon>
        <taxon>Pseudomonadati</taxon>
        <taxon>Pseudomonadota</taxon>
        <taxon>Alphaproteobacteria</taxon>
        <taxon>Sphingomonadales</taxon>
        <taxon>Sphingomonadaceae</taxon>
        <taxon>Sphingobium</taxon>
    </lineage>
</organism>
<comment type="caution">
    <text evidence="5">The sequence shown here is derived from an EMBL/GenBank/DDBJ whole genome shotgun (WGS) entry which is preliminary data.</text>
</comment>
<dbReference type="PANTHER" id="PTHR33204:SF39">
    <property type="entry name" value="TRANSCRIPTIONAL REGULATORY PROTEIN"/>
    <property type="match status" value="1"/>
</dbReference>
<dbReference type="InterPro" id="IPR036388">
    <property type="entry name" value="WH-like_DNA-bd_sf"/>
</dbReference>
<dbReference type="Gene3D" id="1.10.10.10">
    <property type="entry name" value="Winged helix-like DNA-binding domain superfamily/Winged helix DNA-binding domain"/>
    <property type="match status" value="1"/>
</dbReference>
<dbReference type="RefSeq" id="WP_063976388.1">
    <property type="nucleotide sequence ID" value="NZ_LSTR01000028.1"/>
</dbReference>
<proteinExistence type="predicted"/>